<feature type="compositionally biased region" description="Basic and acidic residues" evidence="1">
    <location>
        <begin position="367"/>
        <end position="422"/>
    </location>
</feature>
<feature type="region of interest" description="Disordered" evidence="1">
    <location>
        <begin position="1"/>
        <end position="37"/>
    </location>
</feature>
<sequence>MSEVSALSNGTGSYKDATPPTLQQPFTENRFETSFAAGPLDDEAAAAAGAAALAMSAVGIPDGSRRPKKDKSHRKKDRSSGDGTEKERKHRDKGDRGDRERAKSRDRGERKRDKSELGIGERRAKSRDRLRDDGKSRDRDPREKEKEKKHRTPEEKAEREARKAAKKGLTAPTPVYADIAAAPYDQYDQQYDQQYEEDRRKPKKASRRNGIVAGEFVEPQIVGGAEMPYEEERREKKKSKKSRPPPIDTESTQQQYEQQQEDQLKRRKSSKKAAAILGESVIMNEPPMSPYIDGPIEHPKRKKSSKKSPPPDIGAEPVQVLYEPDARPPPAGSNRRSRSDSLKNPIPGLNGSSGSGEKKHSHKKKDSAHLTPEEREKRRRKHEDDKALREGRELENHLYNGNKEKRKLERALQKAAKAKAEELEGIPPPLATPRFTDDLNLPIQNPDNQPEVSPSVYGGDQYLQGQPHRDQQDLNAPNPEAPFSPRSFAASDDLAKAEKAARRAERRARKEREARQTDGENPDHPKDSGHSLSSEGKREREHHHHKSRDKGDRTRSRSRPAGPEDEEERRRRKEERREARRLAALNGNEVRDVKEKKSKHREGGRLRSNSERSREKDMMREMEVGYPEGYGNASQQPWQAGNMTDGEDAKVGLMRRTFSKFLKF</sequence>
<reference evidence="2 3" key="1">
    <citation type="journal article" date="2018" name="Nat. Ecol. Evol.">
        <title>Pezizomycetes genomes reveal the molecular basis of ectomycorrhizal truffle lifestyle.</title>
        <authorList>
            <person name="Murat C."/>
            <person name="Payen T."/>
            <person name="Noel B."/>
            <person name="Kuo A."/>
            <person name="Morin E."/>
            <person name="Chen J."/>
            <person name="Kohler A."/>
            <person name="Krizsan K."/>
            <person name="Balestrini R."/>
            <person name="Da Silva C."/>
            <person name="Montanini B."/>
            <person name="Hainaut M."/>
            <person name="Levati E."/>
            <person name="Barry K.W."/>
            <person name="Belfiori B."/>
            <person name="Cichocki N."/>
            <person name="Clum A."/>
            <person name="Dockter R.B."/>
            <person name="Fauchery L."/>
            <person name="Guy J."/>
            <person name="Iotti M."/>
            <person name="Le Tacon F."/>
            <person name="Lindquist E.A."/>
            <person name="Lipzen A."/>
            <person name="Malagnac F."/>
            <person name="Mello A."/>
            <person name="Molinier V."/>
            <person name="Miyauchi S."/>
            <person name="Poulain J."/>
            <person name="Riccioni C."/>
            <person name="Rubini A."/>
            <person name="Sitrit Y."/>
            <person name="Splivallo R."/>
            <person name="Traeger S."/>
            <person name="Wang M."/>
            <person name="Zifcakova L."/>
            <person name="Wipf D."/>
            <person name="Zambonelli A."/>
            <person name="Paolocci F."/>
            <person name="Nowrousian M."/>
            <person name="Ottonello S."/>
            <person name="Baldrian P."/>
            <person name="Spatafora J.W."/>
            <person name="Henrissat B."/>
            <person name="Nagy L.G."/>
            <person name="Aury J.M."/>
            <person name="Wincker P."/>
            <person name="Grigoriev I.V."/>
            <person name="Bonfante P."/>
            <person name="Martin F.M."/>
        </authorList>
    </citation>
    <scope>NUCLEOTIDE SEQUENCE [LARGE SCALE GENOMIC DNA]</scope>
    <source>
        <strain evidence="2 3">CCBAS932</strain>
    </source>
</reference>
<keyword evidence="3" id="KW-1185">Reference proteome</keyword>
<feature type="compositionally biased region" description="Polar residues" evidence="1">
    <location>
        <begin position="1"/>
        <end position="12"/>
    </location>
</feature>
<dbReference type="STRING" id="1392247.A0A3N4L3Z9"/>
<dbReference type="EMBL" id="ML119105">
    <property type="protein sequence ID" value="RPB17553.1"/>
    <property type="molecule type" value="Genomic_DNA"/>
</dbReference>
<dbReference type="Proteomes" id="UP000277580">
    <property type="component" value="Unassembled WGS sequence"/>
</dbReference>
<name>A0A3N4L3Z9_9PEZI</name>
<feature type="compositionally biased region" description="Low complexity" evidence="1">
    <location>
        <begin position="176"/>
        <end position="193"/>
    </location>
</feature>
<evidence type="ECO:0000256" key="1">
    <source>
        <dbReference type="SAM" id="MobiDB-lite"/>
    </source>
</evidence>
<feature type="compositionally biased region" description="Basic residues" evidence="1">
    <location>
        <begin position="66"/>
        <end position="77"/>
    </location>
</feature>
<proteinExistence type="predicted"/>
<organism evidence="2 3">
    <name type="scientific">Morchella conica CCBAS932</name>
    <dbReference type="NCBI Taxonomy" id="1392247"/>
    <lineage>
        <taxon>Eukaryota</taxon>
        <taxon>Fungi</taxon>
        <taxon>Dikarya</taxon>
        <taxon>Ascomycota</taxon>
        <taxon>Pezizomycotina</taxon>
        <taxon>Pezizomycetes</taxon>
        <taxon>Pezizales</taxon>
        <taxon>Morchellaceae</taxon>
        <taxon>Morchella</taxon>
    </lineage>
</organism>
<feature type="compositionally biased region" description="Basic and acidic residues" evidence="1">
    <location>
        <begin position="493"/>
        <end position="539"/>
    </location>
</feature>
<accession>A0A3N4L3Z9</accession>
<evidence type="ECO:0000313" key="3">
    <source>
        <dbReference type="Proteomes" id="UP000277580"/>
    </source>
</evidence>
<dbReference type="OrthoDB" id="10491786at2759"/>
<feature type="compositionally biased region" description="Basic and acidic residues" evidence="1">
    <location>
        <begin position="78"/>
        <end position="163"/>
    </location>
</feature>
<feature type="region of interest" description="Disordered" evidence="1">
    <location>
        <begin position="56"/>
        <end position="617"/>
    </location>
</feature>
<protein>
    <submittedName>
        <fullName evidence="2">Uncharacterized protein</fullName>
    </submittedName>
</protein>
<dbReference type="InParanoid" id="A0A3N4L3Z9"/>
<feature type="compositionally biased region" description="Polar residues" evidence="1">
    <location>
        <begin position="442"/>
        <end position="452"/>
    </location>
</feature>
<evidence type="ECO:0000313" key="2">
    <source>
        <dbReference type="EMBL" id="RPB17553.1"/>
    </source>
</evidence>
<dbReference type="AlphaFoldDB" id="A0A3N4L3Z9"/>
<gene>
    <name evidence="2" type="ORF">P167DRAFT_2830</name>
</gene>
<feature type="compositionally biased region" description="Basic and acidic residues" evidence="1">
    <location>
        <begin position="589"/>
        <end position="617"/>
    </location>
</feature>